<evidence type="ECO:0000313" key="1">
    <source>
        <dbReference type="EMBL" id="CDH24183.1"/>
    </source>
</evidence>
<sequence length="62" mass="7532">MSVIPQHSIKFYSHFSPSKLFSNKHTIFEHKIIYNKLNSNTLKYKYRIFKNNIYIKLILDLI</sequence>
<proteinExistence type="predicted"/>
<gene>
    <name evidence="1" type="ORF">XBKB1_2490004</name>
</gene>
<comment type="caution">
    <text evidence="1">The sequence shown here is derived from an EMBL/GenBank/DDBJ whole genome shotgun (WGS) entry which is preliminary data.</text>
</comment>
<accession>A0A077PT53</accession>
<organism evidence="1">
    <name type="scientific">Xenorhabdus bovienii str. kraussei Becker Underwood</name>
    <dbReference type="NCBI Taxonomy" id="1398204"/>
    <lineage>
        <taxon>Bacteria</taxon>
        <taxon>Pseudomonadati</taxon>
        <taxon>Pseudomonadota</taxon>
        <taxon>Gammaproteobacteria</taxon>
        <taxon>Enterobacterales</taxon>
        <taxon>Morganellaceae</taxon>
        <taxon>Xenorhabdus</taxon>
    </lineage>
</organism>
<reference evidence="1" key="1">
    <citation type="submission" date="2013-07" db="EMBL/GenBank/DDBJ databases">
        <title>Sub-species coevolution in mutualistic symbiosis.</title>
        <authorList>
            <person name="Murfin K."/>
            <person name="Klassen J."/>
            <person name="Lee M."/>
            <person name="Forst S."/>
            <person name="Stock P."/>
            <person name="Goodrich-Blair H."/>
        </authorList>
    </citation>
    <scope>NUCLEOTIDE SEQUENCE [LARGE SCALE GENOMIC DNA]</scope>
    <source>
        <strain evidence="1">Kraussei Becker Underwood</strain>
    </source>
</reference>
<name>A0A077PT53_XENBV</name>
<dbReference type="HOGENOM" id="CLU_2903329_0_0_6"/>
<dbReference type="Proteomes" id="UP000028493">
    <property type="component" value="Unassembled WGS sequence"/>
</dbReference>
<protein>
    <submittedName>
        <fullName evidence="1">Uncharacterized protein</fullName>
    </submittedName>
</protein>
<dbReference type="EMBL" id="CBSZ010000167">
    <property type="protein sequence ID" value="CDH24183.1"/>
    <property type="molecule type" value="Genomic_DNA"/>
</dbReference>
<dbReference type="AlphaFoldDB" id="A0A077PT53"/>